<dbReference type="SMART" id="SM00342">
    <property type="entry name" value="HTH_ARAC"/>
    <property type="match status" value="1"/>
</dbReference>
<evidence type="ECO:0000256" key="2">
    <source>
        <dbReference type="ARBA" id="ARBA00023125"/>
    </source>
</evidence>
<proteinExistence type="predicted"/>
<dbReference type="PANTHER" id="PTHR43280:SF2">
    <property type="entry name" value="HTH-TYPE TRANSCRIPTIONAL REGULATOR EXSA"/>
    <property type="match status" value="1"/>
</dbReference>
<dbReference type="OrthoDB" id="9807321at2"/>
<organism evidence="5 6">
    <name type="scientific">Paenibacillus illinoisensis</name>
    <dbReference type="NCBI Taxonomy" id="59845"/>
    <lineage>
        <taxon>Bacteria</taxon>
        <taxon>Bacillati</taxon>
        <taxon>Bacillota</taxon>
        <taxon>Bacilli</taxon>
        <taxon>Bacillales</taxon>
        <taxon>Paenibacillaceae</taxon>
        <taxon>Paenibacillus</taxon>
    </lineage>
</organism>
<comment type="caution">
    <text evidence="5">The sequence shown here is derived from an EMBL/GenBank/DDBJ whole genome shotgun (WGS) entry which is preliminary data.</text>
</comment>
<dbReference type="InterPro" id="IPR009057">
    <property type="entry name" value="Homeodomain-like_sf"/>
</dbReference>
<evidence type="ECO:0000313" key="6">
    <source>
        <dbReference type="Proteomes" id="UP000247459"/>
    </source>
</evidence>
<name>A0A2W0CNF4_9BACL</name>
<dbReference type="GO" id="GO:0043565">
    <property type="term" value="F:sequence-specific DNA binding"/>
    <property type="evidence" value="ECO:0007669"/>
    <property type="project" value="InterPro"/>
</dbReference>
<dbReference type="SUPFAM" id="SSF46689">
    <property type="entry name" value="Homeodomain-like"/>
    <property type="match status" value="2"/>
</dbReference>
<feature type="domain" description="HTH araC/xylS-type" evidence="4">
    <location>
        <begin position="166"/>
        <end position="264"/>
    </location>
</feature>
<dbReference type="Proteomes" id="UP000247459">
    <property type="component" value="Unassembled WGS sequence"/>
</dbReference>
<dbReference type="PROSITE" id="PS01124">
    <property type="entry name" value="HTH_ARAC_FAMILY_2"/>
    <property type="match status" value="1"/>
</dbReference>
<dbReference type="Pfam" id="PF12833">
    <property type="entry name" value="HTH_18"/>
    <property type="match status" value="1"/>
</dbReference>
<sequence length="268" mass="30969">MSFQQLNTIIPVFKKIEMFHDPCQIVPDPGYEKLIIIRKGYLLIITNTGESKPVSHGYACHSSKGPVTVQLPSGRQAEYVVITYGIVPVNTSWNWDGPLRLLSGIKVQYMVDALLQLQTSPASDEDEDESHASRFRSRMMLERILYFFMYESRISDDLHSADARIEKSVQYIEEHYMLRLTLTMLAERASLSPGHFSVRFKERMGMTVSHYLKQLRIEKAKELFELDRMSPKQAAQSVGFADYFHFSRTFKNVTGKSPVEYIRDLKRI</sequence>
<dbReference type="Gene3D" id="1.10.10.60">
    <property type="entry name" value="Homeodomain-like"/>
    <property type="match status" value="2"/>
</dbReference>
<dbReference type="InterPro" id="IPR018060">
    <property type="entry name" value="HTH_AraC"/>
</dbReference>
<accession>A0A2W0CNF4</accession>
<dbReference type="EMBL" id="PRLG01000039">
    <property type="protein sequence ID" value="PYY25181.1"/>
    <property type="molecule type" value="Genomic_DNA"/>
</dbReference>
<evidence type="ECO:0000256" key="3">
    <source>
        <dbReference type="ARBA" id="ARBA00023163"/>
    </source>
</evidence>
<reference evidence="5 6" key="1">
    <citation type="submission" date="2018-01" db="EMBL/GenBank/DDBJ databases">
        <title>Genome sequence of the PGP bacterium Paenibacillus illinoisensis E3.</title>
        <authorList>
            <person name="Rolli E."/>
            <person name="Marasco R."/>
            <person name="Bessem C."/>
            <person name="Michoud G."/>
            <person name="Gaiarsa S."/>
            <person name="Borin S."/>
            <person name="Daffonchio D."/>
        </authorList>
    </citation>
    <scope>NUCLEOTIDE SEQUENCE [LARGE SCALE GENOMIC DNA]</scope>
    <source>
        <strain evidence="5 6">E3</strain>
    </source>
</reference>
<dbReference type="RefSeq" id="WP_110823026.1">
    <property type="nucleotide sequence ID" value="NZ_PRLG01000039.1"/>
</dbReference>
<evidence type="ECO:0000259" key="4">
    <source>
        <dbReference type="PROSITE" id="PS01124"/>
    </source>
</evidence>
<dbReference type="AlphaFoldDB" id="A0A2W0CNF4"/>
<gene>
    <name evidence="5" type="ORF">PIL02S_06775</name>
</gene>
<dbReference type="GO" id="GO:0003700">
    <property type="term" value="F:DNA-binding transcription factor activity"/>
    <property type="evidence" value="ECO:0007669"/>
    <property type="project" value="InterPro"/>
</dbReference>
<dbReference type="PANTHER" id="PTHR43280">
    <property type="entry name" value="ARAC-FAMILY TRANSCRIPTIONAL REGULATOR"/>
    <property type="match status" value="1"/>
</dbReference>
<keyword evidence="2" id="KW-0238">DNA-binding</keyword>
<evidence type="ECO:0000256" key="1">
    <source>
        <dbReference type="ARBA" id="ARBA00023015"/>
    </source>
</evidence>
<protein>
    <submittedName>
        <fullName evidence="5">Transcriptional regulator AraC family protein</fullName>
    </submittedName>
</protein>
<evidence type="ECO:0000313" key="5">
    <source>
        <dbReference type="EMBL" id="PYY25181.1"/>
    </source>
</evidence>
<keyword evidence="3" id="KW-0804">Transcription</keyword>
<keyword evidence="1" id="KW-0805">Transcription regulation</keyword>